<feature type="region of interest" description="Disordered" evidence="1">
    <location>
        <begin position="154"/>
        <end position="283"/>
    </location>
</feature>
<gene>
    <name evidence="2" type="ORF">Vbra_16328</name>
</gene>
<dbReference type="VEuPathDB" id="CryptoDB:Vbra_16328"/>
<evidence type="ECO:0000313" key="2">
    <source>
        <dbReference type="EMBL" id="CEM19236.1"/>
    </source>
</evidence>
<organism evidence="2 3">
    <name type="scientific">Vitrella brassicaformis (strain CCMP3155)</name>
    <dbReference type="NCBI Taxonomy" id="1169540"/>
    <lineage>
        <taxon>Eukaryota</taxon>
        <taxon>Sar</taxon>
        <taxon>Alveolata</taxon>
        <taxon>Colpodellida</taxon>
        <taxon>Vitrellaceae</taxon>
        <taxon>Vitrella</taxon>
    </lineage>
</organism>
<feature type="compositionally biased region" description="Polar residues" evidence="1">
    <location>
        <begin position="229"/>
        <end position="240"/>
    </location>
</feature>
<protein>
    <submittedName>
        <fullName evidence="2">Uncharacterized protein</fullName>
    </submittedName>
</protein>
<feature type="compositionally biased region" description="Basic residues" evidence="1">
    <location>
        <begin position="154"/>
        <end position="164"/>
    </location>
</feature>
<feature type="region of interest" description="Disordered" evidence="1">
    <location>
        <begin position="1"/>
        <end position="21"/>
    </location>
</feature>
<dbReference type="EMBL" id="CDMY01000510">
    <property type="protein sequence ID" value="CEM19236.1"/>
    <property type="molecule type" value="Genomic_DNA"/>
</dbReference>
<feature type="compositionally biased region" description="Basic and acidic residues" evidence="1">
    <location>
        <begin position="165"/>
        <end position="181"/>
    </location>
</feature>
<reference evidence="2 3" key="1">
    <citation type="submission" date="2014-11" db="EMBL/GenBank/DDBJ databases">
        <authorList>
            <person name="Zhu J."/>
            <person name="Qi W."/>
            <person name="Song R."/>
        </authorList>
    </citation>
    <scope>NUCLEOTIDE SEQUENCE [LARGE SCALE GENOMIC DNA]</scope>
</reference>
<evidence type="ECO:0000313" key="3">
    <source>
        <dbReference type="Proteomes" id="UP000041254"/>
    </source>
</evidence>
<dbReference type="AlphaFoldDB" id="A0A0G4FWK5"/>
<accession>A0A0G4FWK5</accession>
<feature type="compositionally biased region" description="Low complexity" evidence="1">
    <location>
        <begin position="1"/>
        <end position="11"/>
    </location>
</feature>
<feature type="compositionally biased region" description="Acidic residues" evidence="1">
    <location>
        <begin position="248"/>
        <end position="262"/>
    </location>
</feature>
<sequence length="283" mass="30785">MRDSASSSSAAWLPSDDPRDESCLPPELAAVDQKRLVLESTLSKIDTAMAMPVEAGGCINEDHRLLCEQCAGDLRDLLQSITAVRARMMEGFALFGEAYRALRSSQPSLPREAAVHMVVHERHIPPLRPADVTEFQLLTEEIAKVERTAQRALAMRRRGGLSRHRAPDQEGGRISRRDVDLLHSLLSQSRQHEASSPPSTGGPLDGLDELSGRGGGGVHGRDNVAMGSPASSRSRMSTEVSGRRDTSDMDMEYDAMEQDEPEEGMREGGQPRNDGRGDVPPPG</sequence>
<proteinExistence type="predicted"/>
<evidence type="ECO:0000256" key="1">
    <source>
        <dbReference type="SAM" id="MobiDB-lite"/>
    </source>
</evidence>
<dbReference type="InParanoid" id="A0A0G4FWK5"/>
<keyword evidence="3" id="KW-1185">Reference proteome</keyword>
<name>A0A0G4FWK5_VITBC</name>
<dbReference type="Proteomes" id="UP000041254">
    <property type="component" value="Unassembled WGS sequence"/>
</dbReference>